<feature type="transmembrane region" description="Helical" evidence="1">
    <location>
        <begin position="42"/>
        <end position="62"/>
    </location>
</feature>
<name>A0A2I6SGV5_9VIRU</name>
<sequence>MCYKFGCIVPREWGSYPTFTVEIILYGELLEQWRSYNRLDSAVVIIGNVVAISEALFPFLWLRRVGDTNLLPNSEYSFLYMTVSTE</sequence>
<protein>
    <submittedName>
        <fullName evidence="2">Uncharacterized protein</fullName>
    </submittedName>
</protein>
<accession>A0A2I6SGV5</accession>
<evidence type="ECO:0000256" key="1">
    <source>
        <dbReference type="SAM" id="Phobius"/>
    </source>
</evidence>
<keyword evidence="1" id="KW-0812">Transmembrane</keyword>
<keyword evidence="1" id="KW-1133">Transmembrane helix</keyword>
<dbReference type="EMBL" id="MG384816">
    <property type="protein sequence ID" value="AUO16815.1"/>
    <property type="molecule type" value="Genomic_DNA"/>
</dbReference>
<keyword evidence="1" id="KW-0472">Membrane</keyword>
<proteinExistence type="predicted"/>
<reference evidence="2" key="1">
    <citation type="submission" date="2017-10" db="EMBL/GenBank/DDBJ databases">
        <authorList>
            <person name="Banno H."/>
            <person name="Chua N.-H."/>
        </authorList>
    </citation>
    <scope>NUCLEOTIDE SEQUENCE</scope>
    <source>
        <strain evidence="2">HeBei</strain>
    </source>
</reference>
<gene>
    <name evidence="2" type="ORF">MmBV_CMP10</name>
</gene>
<organism evidence="2">
    <name type="scientific">Microplitis mediator bracovirus</name>
    <dbReference type="NCBI Taxonomy" id="1836595"/>
    <lineage>
        <taxon>Viruses</taxon>
        <taxon>Viruses incertae sedis</taxon>
        <taxon>Polydnaviriformidae</taxon>
        <taxon>Bracoviriform</taxon>
    </lineage>
</organism>
<evidence type="ECO:0000313" key="2">
    <source>
        <dbReference type="EMBL" id="AUO16815.1"/>
    </source>
</evidence>